<organism evidence="1 2">
    <name type="scientific">Clostridium intestinale</name>
    <dbReference type="NCBI Taxonomy" id="36845"/>
    <lineage>
        <taxon>Bacteria</taxon>
        <taxon>Bacillati</taxon>
        <taxon>Bacillota</taxon>
        <taxon>Clostridia</taxon>
        <taxon>Eubacteriales</taxon>
        <taxon>Clostridiaceae</taxon>
        <taxon>Clostridium</taxon>
    </lineage>
</organism>
<dbReference type="KEGG" id="cint:HZF06_21450"/>
<evidence type="ECO:0000313" key="2">
    <source>
        <dbReference type="Proteomes" id="UP000512286"/>
    </source>
</evidence>
<reference evidence="1 2" key="1">
    <citation type="submission" date="2020-07" db="EMBL/GenBank/DDBJ databases">
        <title>Electron transfer.</title>
        <authorList>
            <person name="Huang L."/>
            <person name="Liu X."/>
            <person name="Zhou S."/>
        </authorList>
    </citation>
    <scope>NUCLEOTIDE SEQUENCE [LARGE SCALE GENOMIC DNA]</scope>
    <source>
        <strain evidence="1 2">Lx1</strain>
    </source>
</reference>
<proteinExistence type="predicted"/>
<gene>
    <name evidence="1" type="ORF">HZF06_21450</name>
</gene>
<dbReference type="Proteomes" id="UP000512286">
    <property type="component" value="Chromosome"/>
</dbReference>
<sequence>MNIKESLVFTNIKGKNILHSNNYNISSSIEPSDYTIKENLILNNSIKSNEDIT</sequence>
<accession>A0A7D6VQK7</accession>
<evidence type="ECO:0000313" key="1">
    <source>
        <dbReference type="EMBL" id="QLY79569.1"/>
    </source>
</evidence>
<name>A0A7D6VQK7_9CLOT</name>
<dbReference type="EMBL" id="CP059378">
    <property type="protein sequence ID" value="QLY79569.1"/>
    <property type="molecule type" value="Genomic_DNA"/>
</dbReference>
<dbReference type="RefSeq" id="WP_156337797.1">
    <property type="nucleotide sequence ID" value="NZ_CP059378.1"/>
</dbReference>
<protein>
    <submittedName>
        <fullName evidence="1">Uncharacterized protein</fullName>
    </submittedName>
</protein>
<dbReference type="AlphaFoldDB" id="A0A7D6VQK7"/>